<protein>
    <recommendedName>
        <fullName evidence="2">HP domain-containing protein</fullName>
    </recommendedName>
</protein>
<dbReference type="SUPFAM" id="SSF47050">
    <property type="entry name" value="VHP, Villin headpiece domain"/>
    <property type="match status" value="1"/>
</dbReference>
<dbReference type="InParanoid" id="F0ZFC4"/>
<evidence type="ECO:0000313" key="4">
    <source>
        <dbReference type="Proteomes" id="UP000001064"/>
    </source>
</evidence>
<reference evidence="4" key="1">
    <citation type="journal article" date="2011" name="Genome Biol.">
        <title>Comparative genomics of the social amoebae Dictyostelium discoideum and Dictyostelium purpureum.</title>
        <authorList>
            <consortium name="US DOE Joint Genome Institute (JGI-PGF)"/>
            <person name="Sucgang R."/>
            <person name="Kuo A."/>
            <person name="Tian X."/>
            <person name="Salerno W."/>
            <person name="Parikh A."/>
            <person name="Feasley C.L."/>
            <person name="Dalin E."/>
            <person name="Tu H."/>
            <person name="Huang E."/>
            <person name="Barry K."/>
            <person name="Lindquist E."/>
            <person name="Shapiro H."/>
            <person name="Bruce D."/>
            <person name="Schmutz J."/>
            <person name="Salamov A."/>
            <person name="Fey P."/>
            <person name="Gaudet P."/>
            <person name="Anjard C."/>
            <person name="Babu M.M."/>
            <person name="Basu S."/>
            <person name="Bushmanova Y."/>
            <person name="van der Wel H."/>
            <person name="Katoh-Kurasawa M."/>
            <person name="Dinh C."/>
            <person name="Coutinho P.M."/>
            <person name="Saito T."/>
            <person name="Elias M."/>
            <person name="Schaap P."/>
            <person name="Kay R.R."/>
            <person name="Henrissat B."/>
            <person name="Eichinger L."/>
            <person name="Rivero F."/>
            <person name="Putnam N.H."/>
            <person name="West C.M."/>
            <person name="Loomis W.F."/>
            <person name="Chisholm R.L."/>
            <person name="Shaulsky G."/>
            <person name="Strassmann J.E."/>
            <person name="Queller D.C."/>
            <person name="Kuspa A."/>
            <person name="Grigoriev I.V."/>
        </authorList>
    </citation>
    <scope>NUCLEOTIDE SEQUENCE [LARGE SCALE GENOMIC DNA]</scope>
    <source>
        <strain evidence="4">QSDP1</strain>
    </source>
</reference>
<feature type="compositionally biased region" description="Low complexity" evidence="1">
    <location>
        <begin position="125"/>
        <end position="165"/>
    </location>
</feature>
<evidence type="ECO:0000313" key="3">
    <source>
        <dbReference type="EMBL" id="EGC37358.1"/>
    </source>
</evidence>
<dbReference type="InterPro" id="IPR003128">
    <property type="entry name" value="Villin_headpiece"/>
</dbReference>
<feature type="domain" description="HP" evidence="2">
    <location>
        <begin position="158"/>
        <end position="227"/>
    </location>
</feature>
<dbReference type="GO" id="GO:0007010">
    <property type="term" value="P:cytoskeleton organization"/>
    <property type="evidence" value="ECO:0007669"/>
    <property type="project" value="InterPro"/>
</dbReference>
<dbReference type="EMBL" id="GL871001">
    <property type="protein sequence ID" value="EGC37358.1"/>
    <property type="molecule type" value="Genomic_DNA"/>
</dbReference>
<gene>
    <name evidence="3" type="ORF">DICPUDRAFT_87008</name>
</gene>
<dbReference type="AlphaFoldDB" id="F0ZFC4"/>
<dbReference type="InterPro" id="IPR036886">
    <property type="entry name" value="Villin_headpiece_dom_sf"/>
</dbReference>
<proteinExistence type="predicted"/>
<dbReference type="Proteomes" id="UP000001064">
    <property type="component" value="Unassembled WGS sequence"/>
</dbReference>
<dbReference type="Gene3D" id="1.10.950.10">
    <property type="entry name" value="Villin headpiece domain"/>
    <property type="match status" value="1"/>
</dbReference>
<dbReference type="SMART" id="SM00153">
    <property type="entry name" value="VHP"/>
    <property type="match status" value="1"/>
</dbReference>
<feature type="region of interest" description="Disordered" evidence="1">
    <location>
        <begin position="32"/>
        <end position="165"/>
    </location>
</feature>
<name>F0ZFC4_DICPU</name>
<dbReference type="eggNOG" id="ENOG502RH90">
    <property type="taxonomic scope" value="Eukaryota"/>
</dbReference>
<dbReference type="PRINTS" id="PR01217">
    <property type="entry name" value="PRICHEXTENSN"/>
</dbReference>
<dbReference type="KEGG" id="dpp:DICPUDRAFT_87008"/>
<dbReference type="GeneID" id="10499997"/>
<dbReference type="VEuPathDB" id="AmoebaDB:DICPUDRAFT_87008"/>
<dbReference type="RefSeq" id="XP_003286099.1">
    <property type="nucleotide sequence ID" value="XM_003286051.1"/>
</dbReference>
<feature type="compositionally biased region" description="Polar residues" evidence="1">
    <location>
        <begin position="91"/>
        <end position="112"/>
    </location>
</feature>
<dbReference type="OrthoDB" id="28894at2759"/>
<keyword evidence="4" id="KW-1185">Reference proteome</keyword>
<dbReference type="OMA" id="CTRDEFN"/>
<accession>F0ZFC4</accession>
<evidence type="ECO:0000256" key="1">
    <source>
        <dbReference type="SAM" id="MobiDB-lite"/>
    </source>
</evidence>
<sequence>MSQELLYIKELARITQEAALIRKELESIRAEANKVQSAPKTTTPTPTPTPAPTVAATPKPVTPTPAPTTTTPTPKPVTPTPAATKPTPAPSTVNNTAAPTKTVQERLNTVSSVDKVVTTPAGFKAGSSTTPATSAPVATKTPASFNSPAKPATTPAASASPSSNPQIKTIVDAVKAKSKVDKTMDPTKLENYLTEEDFKVVFGTSKDEFAKLPKWKQDGKKKETGIY</sequence>
<dbReference type="GO" id="GO:0003779">
    <property type="term" value="F:actin binding"/>
    <property type="evidence" value="ECO:0007669"/>
    <property type="project" value="InterPro"/>
</dbReference>
<dbReference type="Pfam" id="PF02209">
    <property type="entry name" value="VHP"/>
    <property type="match status" value="1"/>
</dbReference>
<evidence type="ECO:0000259" key="2">
    <source>
        <dbReference type="PROSITE" id="PS51089"/>
    </source>
</evidence>
<dbReference type="PROSITE" id="PS51089">
    <property type="entry name" value="HP"/>
    <property type="match status" value="1"/>
</dbReference>
<organism evidence="3 4">
    <name type="scientific">Dictyostelium purpureum</name>
    <name type="common">Slime mold</name>
    <dbReference type="NCBI Taxonomy" id="5786"/>
    <lineage>
        <taxon>Eukaryota</taxon>
        <taxon>Amoebozoa</taxon>
        <taxon>Evosea</taxon>
        <taxon>Eumycetozoa</taxon>
        <taxon>Dictyostelia</taxon>
        <taxon>Dictyosteliales</taxon>
        <taxon>Dictyosteliaceae</taxon>
        <taxon>Dictyostelium</taxon>
    </lineage>
</organism>